<keyword evidence="2" id="KW-0597">Phosphoprotein</keyword>
<keyword evidence="3" id="KW-0808">Transferase</keyword>
<dbReference type="Gene3D" id="3.40.50.300">
    <property type="entry name" value="P-loop containing nucleotide triphosphate hydrolases"/>
    <property type="match status" value="2"/>
</dbReference>
<dbReference type="EC" id="2.7.11.1" evidence="1"/>
<feature type="region of interest" description="Disordered" evidence="7">
    <location>
        <begin position="485"/>
        <end position="504"/>
    </location>
</feature>
<dbReference type="CDD" id="cd19488">
    <property type="entry name" value="KaiC-like_N"/>
    <property type="match status" value="1"/>
</dbReference>
<dbReference type="InterPro" id="IPR010624">
    <property type="entry name" value="KaiC_dom"/>
</dbReference>
<keyword evidence="4" id="KW-0677">Repeat</keyword>
<keyword evidence="5" id="KW-0418">Kinase</keyword>
<feature type="domain" description="KaiC" evidence="8">
    <location>
        <begin position="251"/>
        <end position="484"/>
    </location>
</feature>
<protein>
    <recommendedName>
        <fullName evidence="1">non-specific serine/threonine protein kinase</fullName>
        <ecNumber evidence="1">2.7.11.1</ecNumber>
    </recommendedName>
</protein>
<dbReference type="PROSITE" id="PS51146">
    <property type="entry name" value="KAIC"/>
    <property type="match status" value="2"/>
</dbReference>
<reference evidence="9 10" key="1">
    <citation type="submission" date="2023-10" db="EMBL/GenBank/DDBJ databases">
        <title>Bacteria for the degradation of biodegradable plastic PBAT(Polybutylene adipate terephthalate).</title>
        <authorList>
            <person name="Weon H.-Y."/>
            <person name="Yeon J."/>
        </authorList>
    </citation>
    <scope>NUCLEOTIDE SEQUENCE [LARGE SCALE GENOMIC DNA]</scope>
    <source>
        <strain evidence="9 10">SBD 7-3</strain>
    </source>
</reference>
<evidence type="ECO:0000256" key="5">
    <source>
        <dbReference type="ARBA" id="ARBA00022777"/>
    </source>
</evidence>
<proteinExistence type="predicted"/>
<dbReference type="Pfam" id="PF06745">
    <property type="entry name" value="ATPase"/>
    <property type="match status" value="2"/>
</dbReference>
<organism evidence="9 10">
    <name type="scientific">Piscinibacter gummiphilus</name>
    <dbReference type="NCBI Taxonomy" id="946333"/>
    <lineage>
        <taxon>Bacteria</taxon>
        <taxon>Pseudomonadati</taxon>
        <taxon>Pseudomonadota</taxon>
        <taxon>Betaproteobacteria</taxon>
        <taxon>Burkholderiales</taxon>
        <taxon>Sphaerotilaceae</taxon>
        <taxon>Piscinibacter</taxon>
    </lineage>
</organism>
<evidence type="ECO:0000256" key="7">
    <source>
        <dbReference type="SAM" id="MobiDB-lite"/>
    </source>
</evidence>
<dbReference type="InterPro" id="IPR051347">
    <property type="entry name" value="Circadian_clock_KaiC-rel"/>
</dbReference>
<dbReference type="InterPro" id="IPR003593">
    <property type="entry name" value="AAA+_ATPase"/>
</dbReference>
<evidence type="ECO:0000256" key="3">
    <source>
        <dbReference type="ARBA" id="ARBA00022679"/>
    </source>
</evidence>
<name>A0ABZ0CS24_9BURK</name>
<dbReference type="InterPro" id="IPR027417">
    <property type="entry name" value="P-loop_NTPase"/>
</dbReference>
<dbReference type="RefSeq" id="WP_316700444.1">
    <property type="nucleotide sequence ID" value="NZ_CP136336.1"/>
</dbReference>
<accession>A0ABZ0CS24</accession>
<gene>
    <name evidence="9" type="ORF">RXV79_23135</name>
</gene>
<sequence length="504" mass="54653">MQEHSETPIPRAATGIEGLDLVLHGGLVDGRIYLLEGNPGAGKTTLALQYLLEGVRHGERCLYITLSETRHELIDNARSHGWSLDGIEILELLADNMQVDGEGELTMYHPSEVELGATTRRALAKVEELKPRRVVLDSLSELRLLAQSSLRYRRQILGIKQFLGAYSCSVLLLDDRTGEGSDMQLQSIAHGVISLDSQTPAYGRTLRQLRVVKFRGSDFRSGVHDFIIGKGGITVFPRLSAAEHGASFTREKVPSGVPSLDALMGGGIDRGTTTLLVGPPGSGKSTIALQYAHAATLRGDHAAIFSFEEAQAILFDRARGLGMPVNEGPGPGQIAVRQIDPAEISPGEFAQRVRHAVESDQARVVVIDSLNGYLNALPEDKFLTAQLHELLAYLNNHGVVTFLVAAQSGMLGPAMRSPIDASYLADSVVVLRMYEHDGSVRKAISVVKKRSGRHEDSIRRMWFDSDGVHLSEPLMHLRGVLTGVPTELQPGSGDKPVPRGLDAL</sequence>
<evidence type="ECO:0000256" key="2">
    <source>
        <dbReference type="ARBA" id="ARBA00022553"/>
    </source>
</evidence>
<keyword evidence="6" id="KW-0378">Hydrolase</keyword>
<dbReference type="InterPro" id="IPR014774">
    <property type="entry name" value="KaiC-like_dom"/>
</dbReference>
<dbReference type="EMBL" id="CP136336">
    <property type="protein sequence ID" value="WOB07789.1"/>
    <property type="molecule type" value="Genomic_DNA"/>
</dbReference>
<evidence type="ECO:0000256" key="4">
    <source>
        <dbReference type="ARBA" id="ARBA00022737"/>
    </source>
</evidence>
<dbReference type="SUPFAM" id="SSF52540">
    <property type="entry name" value="P-loop containing nucleoside triphosphate hydrolases"/>
    <property type="match status" value="2"/>
</dbReference>
<dbReference type="PANTHER" id="PTHR42926:SF1">
    <property type="entry name" value="CIRCADIAN CLOCK OSCILLATOR PROTEIN KAIC 1"/>
    <property type="match status" value="1"/>
</dbReference>
<dbReference type="SMART" id="SM00382">
    <property type="entry name" value="AAA"/>
    <property type="match status" value="2"/>
</dbReference>
<dbReference type="Proteomes" id="UP001303946">
    <property type="component" value="Chromosome"/>
</dbReference>
<dbReference type="InterPro" id="IPR030665">
    <property type="entry name" value="KaiC"/>
</dbReference>
<dbReference type="PIRSF" id="PIRSF039117">
    <property type="entry name" value="KaiC"/>
    <property type="match status" value="1"/>
</dbReference>
<evidence type="ECO:0000259" key="8">
    <source>
        <dbReference type="PROSITE" id="PS51146"/>
    </source>
</evidence>
<dbReference type="PANTHER" id="PTHR42926">
    <property type="match status" value="1"/>
</dbReference>
<evidence type="ECO:0000313" key="10">
    <source>
        <dbReference type="Proteomes" id="UP001303946"/>
    </source>
</evidence>
<feature type="domain" description="KaiC" evidence="8">
    <location>
        <begin position="10"/>
        <end position="249"/>
    </location>
</feature>
<keyword evidence="10" id="KW-1185">Reference proteome</keyword>
<evidence type="ECO:0000256" key="1">
    <source>
        <dbReference type="ARBA" id="ARBA00012513"/>
    </source>
</evidence>
<evidence type="ECO:0000313" key="9">
    <source>
        <dbReference type="EMBL" id="WOB07789.1"/>
    </source>
</evidence>
<evidence type="ECO:0000256" key="6">
    <source>
        <dbReference type="ARBA" id="ARBA00022801"/>
    </source>
</evidence>